<evidence type="ECO:0000256" key="1">
    <source>
        <dbReference type="SAM" id="MobiDB-lite"/>
    </source>
</evidence>
<sequence>MGPVDRSSGRSANSGDSGPDLVRRAGSLAGWAARTGVSLGRRLPGAEVAERGLRSLERVALTELRRRLDDVDDPYHAALTQASAMTQHTDNGRAQDPVAVRATATVVPTAPGQVEPLRAAMGELLNQSIGFGKERAREYLYAVILRQLTPDEARILSALSDGAPFPALDVVERTGLGGGGRVVLRNASTVGKSAGVSLLDHVPSYLTRLIGLGLVDLGEEAPGLDTQYEILMTDATVRAAEDSVKRARFVRRTVHISRLGNHFWQACDPSGAALR</sequence>
<dbReference type="STRING" id="490629.SAMN05216266_12565"/>
<organism evidence="2 3">
    <name type="scientific">Amycolatopsis marina</name>
    <dbReference type="NCBI Taxonomy" id="490629"/>
    <lineage>
        <taxon>Bacteria</taxon>
        <taxon>Bacillati</taxon>
        <taxon>Actinomycetota</taxon>
        <taxon>Actinomycetes</taxon>
        <taxon>Pseudonocardiales</taxon>
        <taxon>Pseudonocardiaceae</taxon>
        <taxon>Amycolatopsis</taxon>
    </lineage>
</organism>
<dbReference type="Pfam" id="PF14337">
    <property type="entry name" value="Abi_alpha"/>
    <property type="match status" value="1"/>
</dbReference>
<protein>
    <recommendedName>
        <fullName evidence="4">DUF4393 domain-containing protein</fullName>
    </recommendedName>
</protein>
<evidence type="ECO:0000313" key="3">
    <source>
        <dbReference type="Proteomes" id="UP000243799"/>
    </source>
</evidence>
<keyword evidence="3" id="KW-1185">Reference proteome</keyword>
<evidence type="ECO:0000313" key="2">
    <source>
        <dbReference type="EMBL" id="SFB60426.1"/>
    </source>
</evidence>
<reference evidence="3" key="1">
    <citation type="submission" date="2016-10" db="EMBL/GenBank/DDBJ databases">
        <authorList>
            <person name="Varghese N."/>
            <person name="Submissions S."/>
        </authorList>
    </citation>
    <scope>NUCLEOTIDE SEQUENCE [LARGE SCALE GENOMIC DNA]</scope>
    <source>
        <strain evidence="3">CGMCC 4.3568</strain>
    </source>
</reference>
<accession>A0A1I1CEL0</accession>
<proteinExistence type="predicted"/>
<dbReference type="RefSeq" id="WP_425425611.1">
    <property type="nucleotide sequence ID" value="NZ_FOKG01000025.1"/>
</dbReference>
<dbReference type="Proteomes" id="UP000243799">
    <property type="component" value="Unassembled WGS sequence"/>
</dbReference>
<name>A0A1I1CEL0_9PSEU</name>
<feature type="region of interest" description="Disordered" evidence="1">
    <location>
        <begin position="1"/>
        <end position="21"/>
    </location>
</feature>
<dbReference type="AlphaFoldDB" id="A0A1I1CEL0"/>
<dbReference type="InterPro" id="IPR025506">
    <property type="entry name" value="Abi_alpha"/>
</dbReference>
<dbReference type="EMBL" id="FOKG01000025">
    <property type="protein sequence ID" value="SFB60426.1"/>
    <property type="molecule type" value="Genomic_DNA"/>
</dbReference>
<dbReference type="Gene3D" id="3.30.110.190">
    <property type="match status" value="1"/>
</dbReference>
<gene>
    <name evidence="2" type="ORF">SAMN05216266_12565</name>
</gene>
<evidence type="ECO:0008006" key="4">
    <source>
        <dbReference type="Google" id="ProtNLM"/>
    </source>
</evidence>